<evidence type="ECO:0000313" key="3">
    <source>
        <dbReference type="EMBL" id="BAJ99139.1"/>
    </source>
</evidence>
<organism evidence="3">
    <name type="scientific">Hordeum vulgare subsp. vulgare</name>
    <name type="common">Domesticated barley</name>
    <dbReference type="NCBI Taxonomy" id="112509"/>
    <lineage>
        <taxon>Eukaryota</taxon>
        <taxon>Viridiplantae</taxon>
        <taxon>Streptophyta</taxon>
        <taxon>Embryophyta</taxon>
        <taxon>Tracheophyta</taxon>
        <taxon>Spermatophyta</taxon>
        <taxon>Magnoliopsida</taxon>
        <taxon>Liliopsida</taxon>
        <taxon>Poales</taxon>
        <taxon>Poaceae</taxon>
        <taxon>BOP clade</taxon>
        <taxon>Pooideae</taxon>
        <taxon>Triticodae</taxon>
        <taxon>Triticeae</taxon>
        <taxon>Hordeinae</taxon>
        <taxon>Hordeum</taxon>
    </lineage>
</organism>
<dbReference type="PANTHER" id="PTHR45376:SF5">
    <property type="entry name" value="CHAPERONE DNAJ-DOMAIN SUPERFAMILY PROTEIN"/>
    <property type="match status" value="1"/>
</dbReference>
<feature type="domain" description="J" evidence="2">
    <location>
        <begin position="169"/>
        <end position="235"/>
    </location>
</feature>
<dbReference type="GO" id="GO:0009507">
    <property type="term" value="C:chloroplast"/>
    <property type="evidence" value="ECO:0007669"/>
    <property type="project" value="EnsemblPlants"/>
</dbReference>
<dbReference type="SUPFAM" id="SSF46565">
    <property type="entry name" value="Chaperone J-domain"/>
    <property type="match status" value="1"/>
</dbReference>
<dbReference type="KEGG" id="hvg:123430580"/>
<feature type="compositionally biased region" description="Basic and acidic residues" evidence="1">
    <location>
        <begin position="88"/>
        <end position="99"/>
    </location>
</feature>
<keyword evidence="5" id="KW-1185">Reference proteome</keyword>
<dbReference type="EnsemblPlants" id="HORVU.MOREX.r3.1HG0003150.1">
    <property type="protein sequence ID" value="HORVU.MOREX.r3.1HG0003150.1"/>
    <property type="gene ID" value="HORVU.MOREX.r3.1HG0003150"/>
</dbReference>
<reference evidence="5" key="2">
    <citation type="journal article" date="2012" name="Nature">
        <title>A physical, genetic and functional sequence assembly of the barley genome.</title>
        <authorList>
            <consortium name="The International Barley Genome Sequencing Consortium"/>
            <person name="Mayer K.F."/>
            <person name="Waugh R."/>
            <person name="Brown J.W."/>
            <person name="Schulman A."/>
            <person name="Langridge P."/>
            <person name="Platzer M."/>
            <person name="Fincher G.B."/>
            <person name="Muehlbauer G.J."/>
            <person name="Sato K."/>
            <person name="Close T.J."/>
            <person name="Wise R.P."/>
            <person name="Stein N."/>
        </authorList>
    </citation>
    <scope>NUCLEOTIDE SEQUENCE [LARGE SCALE GENOMIC DNA]</scope>
    <source>
        <strain evidence="5">cv. Morex</strain>
    </source>
</reference>
<dbReference type="AlphaFoldDB" id="F2DVL8"/>
<dbReference type="PRINTS" id="PR00625">
    <property type="entry name" value="JDOMAIN"/>
</dbReference>
<dbReference type="Gramene" id="HORVU.MOREX.r2.1HG0001550.1">
    <property type="protein sequence ID" value="HORVU.MOREX.r2.1HG0001550.1"/>
    <property type="gene ID" value="HORVU.MOREX.r2.1HG0001550"/>
</dbReference>
<dbReference type="SMR" id="F2DVL8"/>
<dbReference type="Gene3D" id="1.10.287.110">
    <property type="entry name" value="DnaJ domain"/>
    <property type="match status" value="1"/>
</dbReference>
<name>F2DVL8_HORVV</name>
<dbReference type="GO" id="GO:0005783">
    <property type="term" value="C:endoplasmic reticulum"/>
    <property type="evidence" value="ECO:0007669"/>
    <property type="project" value="UniProtKB-ARBA"/>
</dbReference>
<dbReference type="InterPro" id="IPR036869">
    <property type="entry name" value="J_dom_sf"/>
</dbReference>
<evidence type="ECO:0000313" key="5">
    <source>
        <dbReference type="Proteomes" id="UP000011116"/>
    </source>
</evidence>
<dbReference type="CDD" id="cd06257">
    <property type="entry name" value="DnaJ"/>
    <property type="match status" value="1"/>
</dbReference>
<dbReference type="GeneID" id="123430580"/>
<reference evidence="4" key="3">
    <citation type="submission" date="2020-10" db="EMBL/GenBank/DDBJ databases">
        <authorList>
            <person name="Scholz U."/>
            <person name="Mascher M."/>
            <person name="Fiebig A."/>
        </authorList>
    </citation>
    <scope>NUCLEOTIDE SEQUENCE [LARGE SCALE GENOMIC DNA]</scope>
    <source>
        <strain evidence="4">cv. Morex</strain>
    </source>
</reference>
<dbReference type="EMBL" id="AK367936">
    <property type="protein sequence ID" value="BAJ99139.1"/>
    <property type="molecule type" value="mRNA"/>
</dbReference>
<sequence>MQAAARRAAAAAAAASAGFHSTAAVLSKSTPRIRFNVREKRADAKSALKNILLNGGPCQERSNKQQMRQHKVGGRSKVRPGSGNNPYSKDRRGIDWRNFDDGDCSDSPYGSYGGKTSFTWYWSGEEDEDDLPNGFQWRDEPRPNKSKERVWNESDVDEEEAPRRDDLKSHRISLGLPALGPLKLDHIKSAFRASALKWHPDKHQGSSQTEAEEKFRRCVEAYNALSGAFKSSSAK</sequence>
<dbReference type="Gramene" id="HORVU.MOREX.r3.1HG0003150.1">
    <property type="protein sequence ID" value="HORVU.MOREX.r3.1HG0003150.1"/>
    <property type="gene ID" value="HORVU.MOREX.r3.1HG0003150"/>
</dbReference>
<proteinExistence type="evidence at transcript level"/>
<feature type="region of interest" description="Disordered" evidence="1">
    <location>
        <begin position="131"/>
        <end position="170"/>
    </location>
</feature>
<reference evidence="4" key="4">
    <citation type="submission" date="2022-01" db="UniProtKB">
        <authorList>
            <consortium name="EnsemblPlants"/>
        </authorList>
    </citation>
    <scope>IDENTIFICATION</scope>
    <source>
        <strain evidence="4">subsp. vulgare</strain>
    </source>
</reference>
<dbReference type="Pfam" id="PF00226">
    <property type="entry name" value="DnaJ"/>
    <property type="match status" value="1"/>
</dbReference>
<feature type="compositionally biased region" description="Basic and acidic residues" evidence="1">
    <location>
        <begin position="137"/>
        <end position="152"/>
    </location>
</feature>
<feature type="compositionally biased region" description="Basic residues" evidence="1">
    <location>
        <begin position="67"/>
        <end position="78"/>
    </location>
</feature>
<reference evidence="3" key="1">
    <citation type="journal article" date="2011" name="Plant Physiol.">
        <title>Comprehensive sequence analysis of 24,783 barley full-length cDNAs derived from 12 clone libraries.</title>
        <authorList>
            <person name="Matsumoto T."/>
            <person name="Tanaka T."/>
            <person name="Sakai H."/>
            <person name="Amano N."/>
            <person name="Kanamori H."/>
            <person name="Kurita K."/>
            <person name="Kikuta A."/>
            <person name="Kamiya K."/>
            <person name="Yamamoto M."/>
            <person name="Ikawa H."/>
            <person name="Fujii N."/>
            <person name="Hori K."/>
            <person name="Itoh T."/>
            <person name="Sato K."/>
        </authorList>
    </citation>
    <scope>NUCLEOTIDE SEQUENCE</scope>
    <source>
        <tissue evidence="3">Shoot and root</tissue>
    </source>
</reference>
<dbReference type="Proteomes" id="UP000011116">
    <property type="component" value="Chromosome 1H"/>
</dbReference>
<evidence type="ECO:0000259" key="2">
    <source>
        <dbReference type="PROSITE" id="PS50076"/>
    </source>
</evidence>
<dbReference type="InterPro" id="IPR001623">
    <property type="entry name" value="DnaJ_domain"/>
</dbReference>
<dbReference type="SMART" id="SM00271">
    <property type="entry name" value="DnaJ"/>
    <property type="match status" value="1"/>
</dbReference>
<evidence type="ECO:0000256" key="1">
    <source>
        <dbReference type="SAM" id="MobiDB-lite"/>
    </source>
</evidence>
<feature type="region of interest" description="Disordered" evidence="1">
    <location>
        <begin position="55"/>
        <end position="99"/>
    </location>
</feature>
<dbReference type="PANTHER" id="PTHR45376">
    <property type="entry name" value="CHAPERONE DNAJ-DOMAIN SUPERFAMILY PROTEIN-RELATED"/>
    <property type="match status" value="1"/>
</dbReference>
<dbReference type="RefSeq" id="XP_044970404.1">
    <property type="nucleotide sequence ID" value="XM_045114469.1"/>
</dbReference>
<dbReference type="OrthoDB" id="10250354at2759"/>
<accession>F2DVL8</accession>
<dbReference type="PROSITE" id="PS50076">
    <property type="entry name" value="DNAJ_2"/>
    <property type="match status" value="1"/>
</dbReference>
<protein>
    <submittedName>
        <fullName evidence="3">Predicted protein</fullName>
    </submittedName>
</protein>
<evidence type="ECO:0000313" key="4">
    <source>
        <dbReference type="EnsemblPlants" id="HORVU.MOREX.r3.1HG0003150.1"/>
    </source>
</evidence>
<gene>
    <name evidence="4" type="primary">LOC123430580</name>
</gene>